<dbReference type="PROSITE" id="PS00659">
    <property type="entry name" value="GLYCOSYL_HYDROL_F5"/>
    <property type="match status" value="1"/>
</dbReference>
<protein>
    <recommendedName>
        <fullName evidence="8">Mannan endo-1,4-beta-mannosidase</fullName>
    </recommendedName>
</protein>
<dbReference type="GO" id="GO:0015629">
    <property type="term" value="C:actin cytoskeleton"/>
    <property type="evidence" value="ECO:0007669"/>
    <property type="project" value="TreeGrafter"/>
</dbReference>
<feature type="domain" description="DUF7910" evidence="5">
    <location>
        <begin position="283"/>
        <end position="415"/>
    </location>
</feature>
<dbReference type="InterPro" id="IPR010431">
    <property type="entry name" value="Fascin"/>
</dbReference>
<evidence type="ECO:0000256" key="2">
    <source>
        <dbReference type="ARBA" id="ARBA00022801"/>
    </source>
</evidence>
<organism evidence="6 7">
    <name type="scientific">Chenopodium quinoa</name>
    <name type="common">Quinoa</name>
    <dbReference type="NCBI Taxonomy" id="63459"/>
    <lineage>
        <taxon>Eukaryota</taxon>
        <taxon>Viridiplantae</taxon>
        <taxon>Streptophyta</taxon>
        <taxon>Embryophyta</taxon>
        <taxon>Tracheophyta</taxon>
        <taxon>Spermatophyta</taxon>
        <taxon>Magnoliopsida</taxon>
        <taxon>eudicotyledons</taxon>
        <taxon>Gunneridae</taxon>
        <taxon>Pentapetalae</taxon>
        <taxon>Caryophyllales</taxon>
        <taxon>Chenopodiaceae</taxon>
        <taxon>Chenopodioideae</taxon>
        <taxon>Atripliceae</taxon>
        <taxon>Chenopodium</taxon>
    </lineage>
</organism>
<keyword evidence="7" id="KW-1185">Reference proteome</keyword>
<dbReference type="GO" id="GO:0016477">
    <property type="term" value="P:cell migration"/>
    <property type="evidence" value="ECO:0007669"/>
    <property type="project" value="TreeGrafter"/>
</dbReference>
<dbReference type="GO" id="GO:0005737">
    <property type="term" value="C:cytoplasm"/>
    <property type="evidence" value="ECO:0007669"/>
    <property type="project" value="TreeGrafter"/>
</dbReference>
<dbReference type="GO" id="GO:0051017">
    <property type="term" value="P:actin filament bundle assembly"/>
    <property type="evidence" value="ECO:0007669"/>
    <property type="project" value="TreeGrafter"/>
</dbReference>
<evidence type="ECO:0000259" key="5">
    <source>
        <dbReference type="Pfam" id="PF25490"/>
    </source>
</evidence>
<dbReference type="InterPro" id="IPR018087">
    <property type="entry name" value="Glyco_hydro_5_CS"/>
</dbReference>
<dbReference type="AlphaFoldDB" id="A0A803LHC9"/>
<dbReference type="InterPro" id="IPR017853">
    <property type="entry name" value="GH"/>
</dbReference>
<keyword evidence="3" id="KW-0326">Glycosidase</keyword>
<dbReference type="PANTHER" id="PTHR10551">
    <property type="entry name" value="FASCIN"/>
    <property type="match status" value="1"/>
</dbReference>
<dbReference type="OMA" id="TIFEMTI"/>
<dbReference type="InterPro" id="IPR008999">
    <property type="entry name" value="Actin-crosslinking"/>
</dbReference>
<dbReference type="GO" id="GO:0007163">
    <property type="term" value="P:establishment or maintenance of cell polarity"/>
    <property type="evidence" value="ECO:0007669"/>
    <property type="project" value="TreeGrafter"/>
</dbReference>
<proteinExistence type="inferred from homology"/>
<accession>A0A803LHC9</accession>
<reference evidence="6" key="1">
    <citation type="journal article" date="2017" name="Nature">
        <title>The genome of Chenopodium quinoa.</title>
        <authorList>
            <person name="Jarvis D.E."/>
            <person name="Ho Y.S."/>
            <person name="Lightfoot D.J."/>
            <person name="Schmoeckel S.M."/>
            <person name="Li B."/>
            <person name="Borm T.J.A."/>
            <person name="Ohyanagi H."/>
            <person name="Mineta K."/>
            <person name="Michell C.T."/>
            <person name="Saber N."/>
            <person name="Kharbatia N.M."/>
            <person name="Rupper R.R."/>
            <person name="Sharp A.R."/>
            <person name="Dally N."/>
            <person name="Boughton B.A."/>
            <person name="Woo Y.H."/>
            <person name="Gao G."/>
            <person name="Schijlen E.G.W.M."/>
            <person name="Guo X."/>
            <person name="Momin A.A."/>
            <person name="Negrao S."/>
            <person name="Al-Babili S."/>
            <person name="Gehring C."/>
            <person name="Roessner U."/>
            <person name="Jung C."/>
            <person name="Murphy K."/>
            <person name="Arold S.T."/>
            <person name="Gojobori T."/>
            <person name="van der Linden C.G."/>
            <person name="van Loo E.N."/>
            <person name="Jellen E.N."/>
            <person name="Maughan P.J."/>
            <person name="Tester M."/>
        </authorList>
    </citation>
    <scope>NUCLEOTIDE SEQUENCE [LARGE SCALE GENOMIC DNA]</scope>
    <source>
        <strain evidence="6">cv. PI 614886</strain>
    </source>
</reference>
<evidence type="ECO:0000313" key="7">
    <source>
        <dbReference type="Proteomes" id="UP000596660"/>
    </source>
</evidence>
<dbReference type="CDD" id="cd00257">
    <property type="entry name" value="beta-trefoil_FSCN-like"/>
    <property type="match status" value="1"/>
</dbReference>
<dbReference type="GO" id="GO:0051015">
    <property type="term" value="F:actin filament binding"/>
    <property type="evidence" value="ECO:0007669"/>
    <property type="project" value="InterPro"/>
</dbReference>
<evidence type="ECO:0000259" key="4">
    <source>
        <dbReference type="Pfam" id="PF00150"/>
    </source>
</evidence>
<dbReference type="GO" id="GO:0004553">
    <property type="term" value="F:hydrolase activity, hydrolyzing O-glycosyl compounds"/>
    <property type="evidence" value="ECO:0007669"/>
    <property type="project" value="InterPro"/>
</dbReference>
<dbReference type="SUPFAM" id="SSF50405">
    <property type="entry name" value="Actin-crosslinking proteins"/>
    <property type="match status" value="1"/>
</dbReference>
<name>A0A803LHC9_CHEQI</name>
<dbReference type="InterPro" id="IPR057232">
    <property type="entry name" value="DUF7910"/>
</dbReference>
<dbReference type="Gene3D" id="3.20.20.80">
    <property type="entry name" value="Glycosidases"/>
    <property type="match status" value="2"/>
</dbReference>
<evidence type="ECO:0000256" key="3">
    <source>
        <dbReference type="ARBA" id="ARBA00023295"/>
    </source>
</evidence>
<sequence>MKNRRKHIQFPGAQQSVCRSAGQWRQPFSGYRGQQPSGDSEIFKIVRKSDDQNRIRIQAPSGLFLQAKTQDLVTADYAGDGGWGDDNPSVFVMSIVRTFHGEFQVTNGYGQEKAPEVMREHWNTFIVEKDFKFISQNGLDAVRIPVGWWIASDPTPPTPFVGGSLQALDNAFTWAEKYDIQVIIDLHAVPGSQNGNEHSGTRDGSIEWGKTDDSVQQSVAAIDFLASRYEKQSSLLAIELLNEPGAPEVSLDTLKDYYQQGYDTVRKYSSSAYVIMSNRLGPMDDGTKIRLKSVTIGKYVCAENGGGTILVANRTSASGWETFKLWRINENTFNLRVSNNQFAGVQASRGSPAVVAVANTPKSSEIFRIVRKSDDKNRVRIQAPNGKDTGSGHCRLCRGWWLGDDNPSVFVMKIVETLQGEFQVTNGYGPDKAPQVMGEHWSTFIVEDDFRFISQNGLNAVRIPIGWWIASDPTPPKPFVGGSLQSLDNAFTWAQKYGVQVIIDLHAAPGAQNGYEHSGTRDGTINWGKSNNTIYIQQTVAVIDFLTSRYAKFPNLLAVELLNEPLAPVVTVDTLKKYYKAGYDAVRKHSSSAYVMMNNRLKQPMDPRELFPLASALQLTVIDVHYYSIYDVNSMSVKHNLDFIYHNRSSELAYVTTSNGPLTFVGK</sequence>
<comment type="similarity">
    <text evidence="1">Belongs to the glycosyl hydrolase 5 (cellulase A) family.</text>
</comment>
<reference evidence="6" key="2">
    <citation type="submission" date="2021-03" db="UniProtKB">
        <authorList>
            <consortium name="EnsemblPlants"/>
        </authorList>
    </citation>
    <scope>IDENTIFICATION</scope>
</reference>
<feature type="domain" description="Glycoside hydrolase family 5" evidence="4">
    <location>
        <begin position="118"/>
        <end position="277"/>
    </location>
</feature>
<dbReference type="Gene3D" id="2.80.10.50">
    <property type="match status" value="1"/>
</dbReference>
<evidence type="ECO:0000313" key="6">
    <source>
        <dbReference type="EnsemblPlants" id="AUR62013376-RA:cds"/>
    </source>
</evidence>
<dbReference type="InterPro" id="IPR001547">
    <property type="entry name" value="Glyco_hydro_5"/>
</dbReference>
<evidence type="ECO:0000256" key="1">
    <source>
        <dbReference type="ARBA" id="ARBA00005641"/>
    </source>
</evidence>
<dbReference type="Pfam" id="PF25490">
    <property type="entry name" value="DUF7910"/>
    <property type="match status" value="2"/>
</dbReference>
<dbReference type="SUPFAM" id="SSF51445">
    <property type="entry name" value="(Trans)glycosidases"/>
    <property type="match status" value="2"/>
</dbReference>
<feature type="domain" description="DUF7910" evidence="5">
    <location>
        <begin position="37"/>
        <end position="96"/>
    </location>
</feature>
<evidence type="ECO:0008006" key="8">
    <source>
        <dbReference type="Google" id="ProtNLM"/>
    </source>
</evidence>
<dbReference type="GO" id="GO:0000272">
    <property type="term" value="P:polysaccharide catabolic process"/>
    <property type="evidence" value="ECO:0007669"/>
    <property type="project" value="InterPro"/>
</dbReference>
<dbReference type="Proteomes" id="UP000596660">
    <property type="component" value="Unplaced"/>
</dbReference>
<dbReference type="PANTHER" id="PTHR10551:SF14">
    <property type="entry name" value="CELLULASE CONTAINING PROTEIN, EXPRESSED"/>
    <property type="match status" value="1"/>
</dbReference>
<keyword evidence="2" id="KW-0378">Hydrolase</keyword>
<dbReference type="EnsemblPlants" id="AUR62013376-RA">
    <property type="protein sequence ID" value="AUR62013376-RA:cds"/>
    <property type="gene ID" value="AUR62013376"/>
</dbReference>
<feature type="domain" description="Glycoside hydrolase family 5" evidence="4">
    <location>
        <begin position="439"/>
        <end position="636"/>
    </location>
</feature>
<dbReference type="Gramene" id="AUR62013376-RA">
    <property type="protein sequence ID" value="AUR62013376-RA:cds"/>
    <property type="gene ID" value="AUR62013376"/>
</dbReference>
<dbReference type="Pfam" id="PF00150">
    <property type="entry name" value="Cellulase"/>
    <property type="match status" value="2"/>
</dbReference>